<name>A0A2K8UHD5_9GAMM</name>
<reference evidence="1 2" key="1">
    <citation type="submission" date="2017-03" db="EMBL/GenBank/DDBJ databases">
        <title>Complete genome sequence of Candidatus 'Thiodictyon syntrophicum' sp. nov. strain Cad16T, a photolithoautotroph purple sulfur bacterium isolated from an alpine meromictic lake.</title>
        <authorList>
            <person name="Luedin S.M."/>
            <person name="Pothier J.F."/>
            <person name="Danza F."/>
            <person name="Storelli N."/>
            <person name="Wittwer M."/>
            <person name="Tonolla M."/>
        </authorList>
    </citation>
    <scope>NUCLEOTIDE SEQUENCE [LARGE SCALE GENOMIC DNA]</scope>
    <source>
        <strain evidence="1 2">Cad16T</strain>
        <plasmid evidence="2">Plasmid pts417</plasmid>
    </source>
</reference>
<proteinExistence type="predicted"/>
<accession>A0A2K8UHD5</accession>
<keyword evidence="2" id="KW-1185">Reference proteome</keyword>
<dbReference type="KEGG" id="tsy:THSYN_29095"/>
<dbReference type="Proteomes" id="UP000232638">
    <property type="component" value="Plasmid pTs417"/>
</dbReference>
<protein>
    <recommendedName>
        <fullName evidence="3">Dioxygenase</fullName>
    </recommendedName>
</protein>
<sequence>MDPRHLAAGPGFVFHIAQGYDRADGTLELDLVRYPEFPRLECPASVFAPDRPILAPKLERLTIDPVAGTCRTRPLESADR</sequence>
<evidence type="ECO:0008006" key="3">
    <source>
        <dbReference type="Google" id="ProtNLM"/>
    </source>
</evidence>
<evidence type="ECO:0000313" key="1">
    <source>
        <dbReference type="EMBL" id="AUB85003.1"/>
    </source>
</evidence>
<keyword evidence="1" id="KW-0614">Plasmid</keyword>
<evidence type="ECO:0000313" key="2">
    <source>
        <dbReference type="Proteomes" id="UP000232638"/>
    </source>
</evidence>
<geneLocation type="plasmid" evidence="2">
    <name>pts417</name>
</geneLocation>
<gene>
    <name evidence="1" type="ORF">THSYN_29095</name>
</gene>
<dbReference type="AlphaFoldDB" id="A0A2K8UHD5"/>
<dbReference type="EMBL" id="CP020371">
    <property type="protein sequence ID" value="AUB85003.1"/>
    <property type="molecule type" value="Genomic_DNA"/>
</dbReference>
<organism evidence="1 2">
    <name type="scientific">Candidatus Thiodictyon syntrophicum</name>
    <dbReference type="NCBI Taxonomy" id="1166950"/>
    <lineage>
        <taxon>Bacteria</taxon>
        <taxon>Pseudomonadati</taxon>
        <taxon>Pseudomonadota</taxon>
        <taxon>Gammaproteobacteria</taxon>
        <taxon>Chromatiales</taxon>
        <taxon>Chromatiaceae</taxon>
        <taxon>Thiodictyon</taxon>
    </lineage>
</organism>